<dbReference type="Pfam" id="PF06569">
    <property type="entry name" value="DUF1128"/>
    <property type="match status" value="1"/>
</dbReference>
<evidence type="ECO:0000313" key="2">
    <source>
        <dbReference type="EMBL" id="KPH77137.1"/>
    </source>
</evidence>
<keyword evidence="3" id="KW-1185">Reference proteome</keyword>
<dbReference type="EMBL" id="LGTK01000008">
    <property type="protein sequence ID" value="KPH77137.1"/>
    <property type="molecule type" value="Genomic_DNA"/>
</dbReference>
<proteinExistence type="inferred from homology"/>
<organism evidence="2 3">
    <name type="scientific">Oceanobacillus caeni</name>
    <dbReference type="NCBI Taxonomy" id="405946"/>
    <lineage>
        <taxon>Bacteria</taxon>
        <taxon>Bacillati</taxon>
        <taxon>Bacillota</taxon>
        <taxon>Bacilli</taxon>
        <taxon>Bacillales</taxon>
        <taxon>Bacillaceae</taxon>
        <taxon>Oceanobacillus</taxon>
    </lineage>
</organism>
<evidence type="ECO:0000313" key="3">
    <source>
        <dbReference type="Proteomes" id="UP000037854"/>
    </source>
</evidence>
<gene>
    <name evidence="2" type="ORF">AFL42_03705</name>
</gene>
<protein>
    <recommendedName>
        <fullName evidence="1">UPF0435 protein AFL42_03705</fullName>
    </recommendedName>
</protein>
<sequence length="74" mass="8515">MDLKVASQENLKILLDELADKLNVVNRGLLDAEDYDINKYDDLKLMYDIIKKKGQLSTLETQAFVEELGSIRKK</sequence>
<evidence type="ECO:0000256" key="1">
    <source>
        <dbReference type="HAMAP-Rule" id="MF_00829"/>
    </source>
</evidence>
<dbReference type="InterPro" id="IPR009507">
    <property type="entry name" value="UPF0435"/>
</dbReference>
<dbReference type="Proteomes" id="UP000037854">
    <property type="component" value="Unassembled WGS sequence"/>
</dbReference>
<accession>A0ABR5MLS1</accession>
<reference evidence="2 3" key="1">
    <citation type="submission" date="2015-07" db="EMBL/GenBank/DDBJ databases">
        <title>High-quality draft genome sequence of Oceanobacillus caeni HM6, a bacillus isolated from a human feces.</title>
        <authorList>
            <person name="Kumar J."/>
            <person name="Verma M.K."/>
            <person name="Pandey R."/>
            <person name="Bhambi M."/>
            <person name="Chauhan N."/>
        </authorList>
    </citation>
    <scope>NUCLEOTIDE SEQUENCE [LARGE SCALE GENOMIC DNA]</scope>
    <source>
        <strain evidence="2 3">HM6</strain>
    </source>
</reference>
<comment type="caution">
    <text evidence="2">The sequence shown here is derived from an EMBL/GenBank/DDBJ whole genome shotgun (WGS) entry which is preliminary data.</text>
</comment>
<dbReference type="HAMAP" id="MF_00829">
    <property type="entry name" value="UPF0435"/>
    <property type="match status" value="1"/>
</dbReference>
<comment type="similarity">
    <text evidence="1">Belongs to the UPF0435 family.</text>
</comment>
<name>A0ABR5MLS1_9BACI</name>
<dbReference type="RefSeq" id="WP_047186017.1">
    <property type="nucleotide sequence ID" value="NZ_JAHHXM010000005.1"/>
</dbReference>